<organism evidence="1 2">
    <name type="scientific">[Clostridium] clostridioforme CAG:132</name>
    <dbReference type="NCBI Taxonomy" id="1263065"/>
    <lineage>
        <taxon>Bacteria</taxon>
        <taxon>Bacillati</taxon>
        <taxon>Bacillota</taxon>
        <taxon>Clostridia</taxon>
        <taxon>Lachnospirales</taxon>
        <taxon>Lachnospiraceae</taxon>
        <taxon>Enterocloster</taxon>
    </lineage>
</organism>
<accession>R6JQP5</accession>
<gene>
    <name evidence="1" type="ORF">BN486_01368</name>
</gene>
<dbReference type="AlphaFoldDB" id="R6JQP5"/>
<protein>
    <submittedName>
        <fullName evidence="1">Uncharacterized protein</fullName>
    </submittedName>
</protein>
<name>R6JQP5_9FIRM</name>
<sequence length="151" mass="16221">MGGLDLDPCSRSQGVVYNELRLARTGASQGLRHVFHLAVGRPCLLAVYGKGKLPAGGIPFHINRGTVIVLYLNILICACNGRIPGWFHIGDNHGVVLSLDNLHLRFQGSVIQSGSQLAHASSDTVHHLAILISRRCLIPVGCGKRLQAFIA</sequence>
<evidence type="ECO:0000313" key="2">
    <source>
        <dbReference type="Proteomes" id="UP000018009"/>
    </source>
</evidence>
<evidence type="ECO:0000313" key="1">
    <source>
        <dbReference type="EMBL" id="CDB61034.1"/>
    </source>
</evidence>
<proteinExistence type="predicted"/>
<reference evidence="1" key="1">
    <citation type="submission" date="2012-11" db="EMBL/GenBank/DDBJ databases">
        <title>Dependencies among metagenomic species, viruses, plasmids and units of genetic variation.</title>
        <authorList>
            <person name="Nielsen H.B."/>
            <person name="Almeida M."/>
            <person name="Juncker A.S."/>
            <person name="Rasmussen S."/>
            <person name="Li J."/>
            <person name="Sunagawa S."/>
            <person name="Plichta D."/>
            <person name="Gautier L."/>
            <person name="Le Chatelier E."/>
            <person name="Peletier E."/>
            <person name="Bonde I."/>
            <person name="Nielsen T."/>
            <person name="Manichanh C."/>
            <person name="Arumugam M."/>
            <person name="Batto J."/>
            <person name="Santos M.B.Q.D."/>
            <person name="Blom N."/>
            <person name="Borruel N."/>
            <person name="Burgdorf K.S."/>
            <person name="Boumezbeur F."/>
            <person name="Casellas F."/>
            <person name="Dore J."/>
            <person name="Guarner F."/>
            <person name="Hansen T."/>
            <person name="Hildebrand F."/>
            <person name="Kaas R.S."/>
            <person name="Kennedy S."/>
            <person name="Kristiansen K."/>
            <person name="Kultima J.R."/>
            <person name="Leonard P."/>
            <person name="Levenez F."/>
            <person name="Lund O."/>
            <person name="Moumen B."/>
            <person name="Le Paslier D."/>
            <person name="Pons N."/>
            <person name="Pedersen O."/>
            <person name="Prifti E."/>
            <person name="Qin J."/>
            <person name="Raes J."/>
            <person name="Tap J."/>
            <person name="Tims S."/>
            <person name="Ussery D.W."/>
            <person name="Yamada T."/>
            <person name="MetaHit consortium"/>
            <person name="Renault P."/>
            <person name="Sicheritz-Ponten T."/>
            <person name="Bork P."/>
            <person name="Wang J."/>
            <person name="Brunak S."/>
            <person name="Ehrlich S.D."/>
        </authorList>
    </citation>
    <scope>NUCLEOTIDE SEQUENCE [LARGE SCALE GENOMIC DNA]</scope>
</reference>
<comment type="caution">
    <text evidence="1">The sequence shown here is derived from an EMBL/GenBank/DDBJ whole genome shotgun (WGS) entry which is preliminary data.</text>
</comment>
<dbReference type="EMBL" id="CBDY010000016">
    <property type="protein sequence ID" value="CDB61034.1"/>
    <property type="molecule type" value="Genomic_DNA"/>
</dbReference>
<dbReference type="Proteomes" id="UP000018009">
    <property type="component" value="Unassembled WGS sequence"/>
</dbReference>